<dbReference type="PANTHER" id="PTHR32309">
    <property type="entry name" value="TYROSINE-PROTEIN KINASE"/>
    <property type="match status" value="1"/>
</dbReference>
<reference evidence="13 14" key="1">
    <citation type="submission" date="2020-03" db="EMBL/GenBank/DDBJ databases">
        <title>Cyclobacterium plantarum sp. nov., a marine bacterium isolated from a coastal-marine wetland.</title>
        <authorList>
            <person name="Sanchez-Porro C."/>
            <person name="Ventosa A."/>
            <person name="Amoozegar M."/>
        </authorList>
    </citation>
    <scope>NUCLEOTIDE SEQUENCE [LARGE SCALE GENOMIC DNA]</scope>
    <source>
        <strain evidence="13 14">GBPx2</strain>
    </source>
</reference>
<evidence type="ECO:0000256" key="4">
    <source>
        <dbReference type="ARBA" id="ARBA00022741"/>
    </source>
</evidence>
<dbReference type="InterPro" id="IPR027417">
    <property type="entry name" value="P-loop_NTPase"/>
</dbReference>
<evidence type="ECO:0000259" key="11">
    <source>
        <dbReference type="Pfam" id="PF13614"/>
    </source>
</evidence>
<feature type="domain" description="AAA" evidence="11">
    <location>
        <begin position="587"/>
        <end position="708"/>
    </location>
</feature>
<dbReference type="Pfam" id="PF13614">
    <property type="entry name" value="AAA_31"/>
    <property type="match status" value="1"/>
</dbReference>
<dbReference type="RefSeq" id="WP_166142653.1">
    <property type="nucleotide sequence ID" value="NZ_JAANYN010000001.1"/>
</dbReference>
<evidence type="ECO:0000256" key="5">
    <source>
        <dbReference type="ARBA" id="ARBA00022777"/>
    </source>
</evidence>
<evidence type="ECO:0000256" key="7">
    <source>
        <dbReference type="ARBA" id="ARBA00023137"/>
    </source>
</evidence>
<organism evidence="13 14">
    <name type="scientific">Cyclobacterium plantarum</name>
    <dbReference type="NCBI Taxonomy" id="2716263"/>
    <lineage>
        <taxon>Bacteria</taxon>
        <taxon>Pseudomonadati</taxon>
        <taxon>Bacteroidota</taxon>
        <taxon>Cytophagia</taxon>
        <taxon>Cytophagales</taxon>
        <taxon>Cyclobacteriaceae</taxon>
        <taxon>Cyclobacterium</taxon>
    </lineage>
</organism>
<evidence type="ECO:0000259" key="12">
    <source>
        <dbReference type="Pfam" id="PF13807"/>
    </source>
</evidence>
<keyword evidence="9" id="KW-0175">Coiled coil</keyword>
<comment type="catalytic activity">
    <reaction evidence="8">
        <text>L-tyrosyl-[protein] + ATP = O-phospho-L-tyrosyl-[protein] + ADP + H(+)</text>
        <dbReference type="Rhea" id="RHEA:10596"/>
        <dbReference type="Rhea" id="RHEA-COMP:10136"/>
        <dbReference type="Rhea" id="RHEA-COMP:20101"/>
        <dbReference type="ChEBI" id="CHEBI:15378"/>
        <dbReference type="ChEBI" id="CHEBI:30616"/>
        <dbReference type="ChEBI" id="CHEBI:46858"/>
        <dbReference type="ChEBI" id="CHEBI:61978"/>
        <dbReference type="ChEBI" id="CHEBI:456216"/>
        <dbReference type="EC" id="2.7.10.2"/>
    </reaction>
</comment>
<dbReference type="EC" id="2.7.10.2" evidence="2"/>
<feature type="coiled-coil region" evidence="9">
    <location>
        <begin position="276"/>
        <end position="303"/>
    </location>
</feature>
<dbReference type="EMBL" id="JAANYN010000001">
    <property type="protein sequence ID" value="NHE55606.1"/>
    <property type="molecule type" value="Genomic_DNA"/>
</dbReference>
<proteinExistence type="inferred from homology"/>
<sequence length="781" mass="89244">MDIKDLLNQEIDLKKSSSVPLEFYFKKYLRHWYLFLGGVLLMCGAALAYIYYTPSQYEINSTLMINNGTEAKKGFSNNTVLDDLDGYQTTSIVENEVEVLTSVSLIKKTLENLDFYNTFFVEDGFKRYKEIYGKEVPVSISYSKLNDRPEKFTEMVRLEIIDDNSYELEMEEGSKSRYNFGDEINNFFGEFTIDLKENQQEPYPKSLFFTYNDMREMAFEYRENINAEPTNKLSTVISITLLATTPEKGEDFLKTLVEVYNTEALKNINSTASNTLAFIDEQMEKLTTELAEIEKAVETYKNENSISDLSAESQIYLQNSSNTKQKLSEYDINFEVLNNLEENLTSSNNLSEMVQGSLLIEDEALSDLVKKYNELQRQRQRLLNGTTSDNPLVKNLDEQLFSLRSNLLENIQSSKKSIQIAKKSLQENALVIEERANRVPQIERELLNITRQQSTKQENYQYLMQKREESILSLAATSVSNARVIDPPIAGLYPAKPMKKLIMVFAFILGLGIPFGLIFVNDYYFGKIGQKNEVEAMSQVPIMGEISHEKRKNLYLGTPNHKSLIGEQINLIWTNMKFASMKRTNQVILTTSSIGGEGKTFFSINLARTIGLSGKKTVILEFDLRKPSVLKQLGIKTNKPGISEYLSSENYITSDILTLSEENPNIFFIGAGKLSDNPLQIMNSPRLEGLFVELRNKFDYIIIDSAPIGLVADAFSLSPFADMLAYVVRYYYTKPNHLKLINEIAKNEKFSNPVLVLNDAKSEHSYGYKYGYYYDTKTAKI</sequence>
<evidence type="ECO:0000256" key="6">
    <source>
        <dbReference type="ARBA" id="ARBA00022840"/>
    </source>
</evidence>
<dbReference type="PANTHER" id="PTHR32309:SF13">
    <property type="entry name" value="FERRIC ENTEROBACTIN TRANSPORT PROTEIN FEPE"/>
    <property type="match status" value="1"/>
</dbReference>
<dbReference type="InterPro" id="IPR050445">
    <property type="entry name" value="Bact_polysacc_biosynth/exp"/>
</dbReference>
<feature type="transmembrane region" description="Helical" evidence="10">
    <location>
        <begin position="501"/>
        <end position="520"/>
    </location>
</feature>
<dbReference type="InterPro" id="IPR032807">
    <property type="entry name" value="GNVR"/>
</dbReference>
<keyword evidence="3" id="KW-0808">Transferase</keyword>
<accession>A0ABX0H5S0</accession>
<evidence type="ECO:0000313" key="13">
    <source>
        <dbReference type="EMBL" id="NHE55606.1"/>
    </source>
</evidence>
<comment type="similarity">
    <text evidence="1">Belongs to the CpsD/CapB family.</text>
</comment>
<feature type="coiled-coil region" evidence="9">
    <location>
        <begin position="365"/>
        <end position="428"/>
    </location>
</feature>
<dbReference type="Pfam" id="PF13807">
    <property type="entry name" value="GNVR"/>
    <property type="match status" value="1"/>
</dbReference>
<dbReference type="Proteomes" id="UP000649799">
    <property type="component" value="Unassembled WGS sequence"/>
</dbReference>
<gene>
    <name evidence="13" type="ORF">G9Q97_02135</name>
</gene>
<evidence type="ECO:0000256" key="2">
    <source>
        <dbReference type="ARBA" id="ARBA00011903"/>
    </source>
</evidence>
<evidence type="ECO:0000313" key="14">
    <source>
        <dbReference type="Proteomes" id="UP000649799"/>
    </source>
</evidence>
<dbReference type="InterPro" id="IPR005702">
    <property type="entry name" value="Wzc-like_C"/>
</dbReference>
<dbReference type="InterPro" id="IPR025669">
    <property type="entry name" value="AAA_dom"/>
</dbReference>
<keyword evidence="10" id="KW-1133">Transmembrane helix</keyword>
<keyword evidence="7" id="KW-0829">Tyrosine-protein kinase</keyword>
<evidence type="ECO:0000256" key="1">
    <source>
        <dbReference type="ARBA" id="ARBA00007316"/>
    </source>
</evidence>
<comment type="caution">
    <text evidence="13">The sequence shown here is derived from an EMBL/GenBank/DDBJ whole genome shotgun (WGS) entry which is preliminary data.</text>
</comment>
<keyword evidence="4" id="KW-0547">Nucleotide-binding</keyword>
<evidence type="ECO:0000256" key="3">
    <source>
        <dbReference type="ARBA" id="ARBA00022679"/>
    </source>
</evidence>
<evidence type="ECO:0000256" key="8">
    <source>
        <dbReference type="ARBA" id="ARBA00051245"/>
    </source>
</evidence>
<dbReference type="CDD" id="cd05387">
    <property type="entry name" value="BY-kinase"/>
    <property type="match status" value="1"/>
</dbReference>
<keyword evidence="10" id="KW-0812">Transmembrane</keyword>
<keyword evidence="10" id="KW-0472">Membrane</keyword>
<keyword evidence="6" id="KW-0067">ATP-binding</keyword>
<name>A0ABX0H5S0_9BACT</name>
<keyword evidence="14" id="KW-1185">Reference proteome</keyword>
<keyword evidence="5" id="KW-0418">Kinase</keyword>
<evidence type="ECO:0000256" key="10">
    <source>
        <dbReference type="SAM" id="Phobius"/>
    </source>
</evidence>
<dbReference type="Gene3D" id="3.40.50.300">
    <property type="entry name" value="P-loop containing nucleotide triphosphate hydrolases"/>
    <property type="match status" value="1"/>
</dbReference>
<protein>
    <recommendedName>
        <fullName evidence="2">non-specific protein-tyrosine kinase</fullName>
        <ecNumber evidence="2">2.7.10.2</ecNumber>
    </recommendedName>
</protein>
<dbReference type="SUPFAM" id="SSF52540">
    <property type="entry name" value="P-loop containing nucleoside triphosphate hydrolases"/>
    <property type="match status" value="1"/>
</dbReference>
<feature type="transmembrane region" description="Helical" evidence="10">
    <location>
        <begin position="32"/>
        <end position="52"/>
    </location>
</feature>
<feature type="domain" description="Tyrosine-protein kinase G-rich" evidence="12">
    <location>
        <begin position="442"/>
        <end position="520"/>
    </location>
</feature>
<evidence type="ECO:0000256" key="9">
    <source>
        <dbReference type="SAM" id="Coils"/>
    </source>
</evidence>